<organism evidence="1 2">
    <name type="scientific">Camellia lanceoleosa</name>
    <dbReference type="NCBI Taxonomy" id="1840588"/>
    <lineage>
        <taxon>Eukaryota</taxon>
        <taxon>Viridiplantae</taxon>
        <taxon>Streptophyta</taxon>
        <taxon>Embryophyta</taxon>
        <taxon>Tracheophyta</taxon>
        <taxon>Spermatophyta</taxon>
        <taxon>Magnoliopsida</taxon>
        <taxon>eudicotyledons</taxon>
        <taxon>Gunneridae</taxon>
        <taxon>Pentapetalae</taxon>
        <taxon>asterids</taxon>
        <taxon>Ericales</taxon>
        <taxon>Theaceae</taxon>
        <taxon>Camellia</taxon>
    </lineage>
</organism>
<accession>A0ACC0H3P8</accession>
<gene>
    <name evidence="1" type="ORF">LOK49_LG07G02590</name>
</gene>
<dbReference type="Proteomes" id="UP001060215">
    <property type="component" value="Chromosome 7"/>
</dbReference>
<reference evidence="1 2" key="1">
    <citation type="journal article" date="2022" name="Plant J.">
        <title>Chromosome-level genome of Camellia lanceoleosa provides a valuable resource for understanding genome evolution and self-incompatibility.</title>
        <authorList>
            <person name="Gong W."/>
            <person name="Xiao S."/>
            <person name="Wang L."/>
            <person name="Liao Z."/>
            <person name="Chang Y."/>
            <person name="Mo W."/>
            <person name="Hu G."/>
            <person name="Li W."/>
            <person name="Zhao G."/>
            <person name="Zhu H."/>
            <person name="Hu X."/>
            <person name="Ji K."/>
            <person name="Xiang X."/>
            <person name="Song Q."/>
            <person name="Yuan D."/>
            <person name="Jin S."/>
            <person name="Zhang L."/>
        </authorList>
    </citation>
    <scope>NUCLEOTIDE SEQUENCE [LARGE SCALE GENOMIC DNA]</scope>
    <source>
        <strain evidence="1">SQ_2022a</strain>
    </source>
</reference>
<name>A0ACC0H3P8_9ERIC</name>
<dbReference type="EMBL" id="CM045764">
    <property type="protein sequence ID" value="KAI8007614.1"/>
    <property type="molecule type" value="Genomic_DNA"/>
</dbReference>
<keyword evidence="2" id="KW-1185">Reference proteome</keyword>
<evidence type="ECO:0000313" key="2">
    <source>
        <dbReference type="Proteomes" id="UP001060215"/>
    </source>
</evidence>
<protein>
    <submittedName>
        <fullName evidence="1">Uncharacterized protein</fullName>
    </submittedName>
</protein>
<proteinExistence type="predicted"/>
<comment type="caution">
    <text evidence="1">The sequence shown here is derived from an EMBL/GenBank/DDBJ whole genome shotgun (WGS) entry which is preliminary data.</text>
</comment>
<sequence>MKEVLAKFNSNNVAYSIRAFPLGGFVGFHDNDPDSDIPVDDENLLKNRPIIDRVLVVSDGVIANIVFAYVIIFAHVLFVGLPVQEAFPGVLVPEVQPFSVAS</sequence>
<evidence type="ECO:0000313" key="1">
    <source>
        <dbReference type="EMBL" id="KAI8007614.1"/>
    </source>
</evidence>